<dbReference type="Proteomes" id="UP000202176">
    <property type="component" value="Segment"/>
</dbReference>
<proteinExistence type="predicted"/>
<dbReference type="GeneID" id="18266217"/>
<gene>
    <name evidence="1" type="ORF">pv_189</name>
</gene>
<dbReference type="InterPro" id="IPR027417">
    <property type="entry name" value="P-loop_NTPase"/>
</dbReference>
<sequence>MEFKKPLPSFVFPDQPSPMPRIVFLCDDSKVAYEYSSAATGLISSSEFPSVAVSLLGKCADDAEYSERLDEIAQDWLNGVVIIFDRSDRESYLRIPFWHNTFLEACPTGRVAILMIDSPGKPRQVDSKDMVILSREMHYRYEIFRVSSSEDEDLLSAIHKASFGSQP</sequence>
<dbReference type="KEGG" id="vg:18266217"/>
<evidence type="ECO:0000313" key="2">
    <source>
        <dbReference type="Proteomes" id="UP000202176"/>
    </source>
</evidence>
<protein>
    <submittedName>
        <fullName evidence="1">Uncharacterized protein</fullName>
    </submittedName>
</protein>
<dbReference type="EMBL" id="KF740664">
    <property type="protein sequence ID" value="AHH01756.1"/>
    <property type="molecule type" value="Genomic_DNA"/>
</dbReference>
<evidence type="ECO:0000313" key="1">
    <source>
        <dbReference type="EMBL" id="AHH01756.1"/>
    </source>
</evidence>
<accession>W5S4W1</accession>
<name>W5S4W1_9VIRU</name>
<organism evidence="1 2">
    <name type="scientific">Pithovirus sibericum</name>
    <dbReference type="NCBI Taxonomy" id="1450746"/>
    <lineage>
        <taxon>Viruses</taxon>
        <taxon>Pithoviruses</taxon>
        <taxon>Orthopithovirinae</taxon>
        <taxon>Alphapithovirus</taxon>
        <taxon>Alphapithovirus sibericum</taxon>
    </lineage>
</organism>
<reference evidence="1 2" key="1">
    <citation type="journal article" date="2014" name="Proc. Natl. Acad. Sci. U.S.A.">
        <title>Thirty-thousand-year-old distant relative of giant icosahedral DNA viruses with a pandoravirus morphology.</title>
        <authorList>
            <person name="Legendre M."/>
            <person name="Bartoli J."/>
            <person name="Shmakova L."/>
            <person name="Jeudy S."/>
            <person name="Labadie K."/>
            <person name="Adrait A."/>
            <person name="Lescot M."/>
            <person name="Poirot O."/>
            <person name="Bertaux L."/>
            <person name="Bruley C."/>
            <person name="Coute Y."/>
            <person name="Rivkina E."/>
            <person name="Abergel C."/>
            <person name="Claverie J.M."/>
        </authorList>
    </citation>
    <scope>NUCLEOTIDE SEQUENCE [LARGE SCALE GENOMIC DNA]</scope>
    <source>
        <strain evidence="1">P1084-T</strain>
    </source>
</reference>
<dbReference type="RefSeq" id="YP_009001091.1">
    <property type="nucleotide sequence ID" value="NC_023423.1"/>
</dbReference>
<keyword evidence="2" id="KW-1185">Reference proteome</keyword>
<dbReference type="SUPFAM" id="SSF52540">
    <property type="entry name" value="P-loop containing nucleoside triphosphate hydrolases"/>
    <property type="match status" value="1"/>
</dbReference>